<gene>
    <name evidence="2" type="ORF">AAFF_G00228810</name>
</gene>
<proteinExistence type="predicted"/>
<feature type="region of interest" description="Disordered" evidence="1">
    <location>
        <begin position="24"/>
        <end position="58"/>
    </location>
</feature>
<sequence length="148" mass="15401">MFAVLITPESPRFVFGVKLSCSGGTEEQPSGPSEESPHALLPPQNPTGGPRGGGPKPTFDCLGFLRRVPTMQVEGRLFYQCAGCHRHYPGLVALLLHSVRCATASSARGAFHRGGRGRGGGGGALKVGMQKGAGGHPRSRPLRGASTQ</sequence>
<feature type="compositionally biased region" description="Gly residues" evidence="1">
    <location>
        <begin position="117"/>
        <end position="135"/>
    </location>
</feature>
<dbReference type="EMBL" id="JAINUG010000030">
    <property type="protein sequence ID" value="KAJ8409480.1"/>
    <property type="molecule type" value="Genomic_DNA"/>
</dbReference>
<keyword evidence="3" id="KW-1185">Reference proteome</keyword>
<protein>
    <submittedName>
        <fullName evidence="2">Uncharacterized protein</fullName>
    </submittedName>
</protein>
<dbReference type="AlphaFoldDB" id="A0AAD7SVK4"/>
<evidence type="ECO:0000256" key="1">
    <source>
        <dbReference type="SAM" id="MobiDB-lite"/>
    </source>
</evidence>
<organism evidence="2 3">
    <name type="scientific">Aldrovandia affinis</name>
    <dbReference type="NCBI Taxonomy" id="143900"/>
    <lineage>
        <taxon>Eukaryota</taxon>
        <taxon>Metazoa</taxon>
        <taxon>Chordata</taxon>
        <taxon>Craniata</taxon>
        <taxon>Vertebrata</taxon>
        <taxon>Euteleostomi</taxon>
        <taxon>Actinopterygii</taxon>
        <taxon>Neopterygii</taxon>
        <taxon>Teleostei</taxon>
        <taxon>Notacanthiformes</taxon>
        <taxon>Halosauridae</taxon>
        <taxon>Aldrovandia</taxon>
    </lineage>
</organism>
<accession>A0AAD7SVK4</accession>
<evidence type="ECO:0000313" key="2">
    <source>
        <dbReference type="EMBL" id="KAJ8409480.1"/>
    </source>
</evidence>
<reference evidence="2" key="1">
    <citation type="journal article" date="2023" name="Science">
        <title>Genome structures resolve the early diversification of teleost fishes.</title>
        <authorList>
            <person name="Parey E."/>
            <person name="Louis A."/>
            <person name="Montfort J."/>
            <person name="Bouchez O."/>
            <person name="Roques C."/>
            <person name="Iampietro C."/>
            <person name="Lluch J."/>
            <person name="Castinel A."/>
            <person name="Donnadieu C."/>
            <person name="Desvignes T."/>
            <person name="Floi Bucao C."/>
            <person name="Jouanno E."/>
            <person name="Wen M."/>
            <person name="Mejri S."/>
            <person name="Dirks R."/>
            <person name="Jansen H."/>
            <person name="Henkel C."/>
            <person name="Chen W.J."/>
            <person name="Zahm M."/>
            <person name="Cabau C."/>
            <person name="Klopp C."/>
            <person name="Thompson A.W."/>
            <person name="Robinson-Rechavi M."/>
            <person name="Braasch I."/>
            <person name="Lecointre G."/>
            <person name="Bobe J."/>
            <person name="Postlethwait J.H."/>
            <person name="Berthelot C."/>
            <person name="Roest Crollius H."/>
            <person name="Guiguen Y."/>
        </authorList>
    </citation>
    <scope>NUCLEOTIDE SEQUENCE</scope>
    <source>
        <strain evidence="2">NC1722</strain>
    </source>
</reference>
<dbReference type="Proteomes" id="UP001221898">
    <property type="component" value="Unassembled WGS sequence"/>
</dbReference>
<feature type="region of interest" description="Disordered" evidence="1">
    <location>
        <begin position="112"/>
        <end position="148"/>
    </location>
</feature>
<name>A0AAD7SVK4_9TELE</name>
<comment type="caution">
    <text evidence="2">The sequence shown here is derived from an EMBL/GenBank/DDBJ whole genome shotgun (WGS) entry which is preliminary data.</text>
</comment>
<evidence type="ECO:0000313" key="3">
    <source>
        <dbReference type="Proteomes" id="UP001221898"/>
    </source>
</evidence>
<feature type="compositionally biased region" description="Low complexity" evidence="1">
    <location>
        <begin position="24"/>
        <end position="34"/>
    </location>
</feature>